<comment type="subcellular location">
    <subcellularLocation>
        <location evidence="1">Mitochondrion</location>
    </subcellularLocation>
</comment>
<dbReference type="AlphaFoldDB" id="A0A0G4F1Z5"/>
<evidence type="ECO:0000256" key="6">
    <source>
        <dbReference type="ARBA" id="ARBA00035188"/>
    </source>
</evidence>
<gene>
    <name evidence="8" type="ORF">Cvel_14680</name>
</gene>
<evidence type="ECO:0000256" key="1">
    <source>
        <dbReference type="ARBA" id="ARBA00004173"/>
    </source>
</evidence>
<evidence type="ECO:0000256" key="3">
    <source>
        <dbReference type="ARBA" id="ARBA00022980"/>
    </source>
</evidence>
<dbReference type="GO" id="GO:0003735">
    <property type="term" value="F:structural constituent of ribosome"/>
    <property type="evidence" value="ECO:0007669"/>
    <property type="project" value="InterPro"/>
</dbReference>
<sequence>MCTRGVWNLQNVIIRYSETGHCSRGVRFYFRHCLQAWKDRNPQVNVKTVHSQFEGPRLTCEFLWREGITTSTSVPLKCLRPRQIEELLDLYRNSESGNDHLVHGGPKVWTEKRSIQGLWQPSLEGQIKALSYWRKKPKGGRLPKYTNQSLKLSKQAIRGQGRWGSETDFPKGWDQISLRNVFKRPFEMPPGSASVGHVGRIAPG</sequence>
<evidence type="ECO:0000259" key="7">
    <source>
        <dbReference type="SMART" id="SM00916"/>
    </source>
</evidence>
<dbReference type="InterPro" id="IPR007741">
    <property type="entry name" value="Ribosomal_mL43/mS25/NADH_DH"/>
</dbReference>
<dbReference type="PANTHER" id="PTHR21396:SF2">
    <property type="entry name" value="LARGE RIBOSOMAL SUBUNIT PROTEIN ML43"/>
    <property type="match status" value="1"/>
</dbReference>
<proteinExistence type="inferred from homology"/>
<dbReference type="InterPro" id="IPR039927">
    <property type="entry name" value="Ribosomal_mL43"/>
</dbReference>
<dbReference type="EMBL" id="CDMZ01000059">
    <property type="protein sequence ID" value="CEM05643.1"/>
    <property type="molecule type" value="Genomic_DNA"/>
</dbReference>
<feature type="domain" description="Ribosomal protein/NADH dehydrogenase" evidence="7">
    <location>
        <begin position="18"/>
        <end position="95"/>
    </location>
</feature>
<comment type="similarity">
    <text evidence="2">Belongs to the mitochondrion-specific ribosomal protein mL43 family.</text>
</comment>
<reference evidence="8" key="1">
    <citation type="submission" date="2014-11" db="EMBL/GenBank/DDBJ databases">
        <authorList>
            <person name="Otto D Thomas"/>
            <person name="Naeem Raeece"/>
        </authorList>
    </citation>
    <scope>NUCLEOTIDE SEQUENCE</scope>
</reference>
<evidence type="ECO:0000256" key="5">
    <source>
        <dbReference type="ARBA" id="ARBA00023274"/>
    </source>
</evidence>
<dbReference type="InterPro" id="IPR036249">
    <property type="entry name" value="Thioredoxin-like_sf"/>
</dbReference>
<dbReference type="PANTHER" id="PTHR21396">
    <property type="entry name" value="39S RIBOSOMAL PROTEIN L43"/>
    <property type="match status" value="1"/>
</dbReference>
<dbReference type="GO" id="GO:0005762">
    <property type="term" value="C:mitochondrial large ribosomal subunit"/>
    <property type="evidence" value="ECO:0007669"/>
    <property type="project" value="TreeGrafter"/>
</dbReference>
<protein>
    <recommendedName>
        <fullName evidence="6">Large ribosomal subunit protein mL43</fullName>
    </recommendedName>
</protein>
<dbReference type="Gene3D" id="3.40.30.10">
    <property type="entry name" value="Glutaredoxin"/>
    <property type="match status" value="1"/>
</dbReference>
<dbReference type="PhylomeDB" id="A0A0G4F1Z5"/>
<dbReference type="SMART" id="SM00916">
    <property type="entry name" value="L51_S25_CI-B8"/>
    <property type="match status" value="1"/>
</dbReference>
<accession>A0A0G4F1Z5</accession>
<keyword evidence="5" id="KW-0687">Ribonucleoprotein</keyword>
<organism evidence="8">
    <name type="scientific">Chromera velia CCMP2878</name>
    <dbReference type="NCBI Taxonomy" id="1169474"/>
    <lineage>
        <taxon>Eukaryota</taxon>
        <taxon>Sar</taxon>
        <taxon>Alveolata</taxon>
        <taxon>Colpodellida</taxon>
        <taxon>Chromeraceae</taxon>
        <taxon>Chromera</taxon>
    </lineage>
</organism>
<evidence type="ECO:0000313" key="8">
    <source>
        <dbReference type="EMBL" id="CEM05643.1"/>
    </source>
</evidence>
<dbReference type="VEuPathDB" id="CryptoDB:Cvel_14680"/>
<evidence type="ECO:0000256" key="2">
    <source>
        <dbReference type="ARBA" id="ARBA00006073"/>
    </source>
</evidence>
<name>A0A0G4F1Z5_9ALVE</name>
<keyword evidence="4" id="KW-0496">Mitochondrion</keyword>
<evidence type="ECO:0000256" key="4">
    <source>
        <dbReference type="ARBA" id="ARBA00023128"/>
    </source>
</evidence>
<keyword evidence="3" id="KW-0689">Ribosomal protein</keyword>
<dbReference type="SUPFAM" id="SSF52833">
    <property type="entry name" value="Thioredoxin-like"/>
    <property type="match status" value="1"/>
</dbReference>
<dbReference type="GO" id="GO:0032543">
    <property type="term" value="P:mitochondrial translation"/>
    <property type="evidence" value="ECO:0007669"/>
    <property type="project" value="InterPro"/>
</dbReference>